<evidence type="ECO:0000256" key="5">
    <source>
        <dbReference type="ARBA" id="ARBA00022989"/>
    </source>
</evidence>
<feature type="transmembrane region" description="Helical" evidence="7">
    <location>
        <begin position="103"/>
        <end position="126"/>
    </location>
</feature>
<dbReference type="Pfam" id="PF07690">
    <property type="entry name" value="MFS_1"/>
    <property type="match status" value="1"/>
</dbReference>
<feature type="domain" description="Major facilitator superfamily (MFS) profile" evidence="8">
    <location>
        <begin position="215"/>
        <end position="398"/>
    </location>
</feature>
<dbReference type="InterPro" id="IPR011701">
    <property type="entry name" value="MFS"/>
</dbReference>
<feature type="transmembrane region" description="Helical" evidence="7">
    <location>
        <begin position="76"/>
        <end position="97"/>
    </location>
</feature>
<dbReference type="AlphaFoldDB" id="A0A554LM06"/>
<evidence type="ECO:0000313" key="10">
    <source>
        <dbReference type="Proteomes" id="UP000316495"/>
    </source>
</evidence>
<dbReference type="InterPro" id="IPR020846">
    <property type="entry name" value="MFS_dom"/>
</dbReference>
<dbReference type="EMBL" id="VMGN01000025">
    <property type="protein sequence ID" value="TSC93925.1"/>
    <property type="molecule type" value="Genomic_DNA"/>
</dbReference>
<feature type="transmembrane region" description="Helical" evidence="7">
    <location>
        <begin position="219"/>
        <end position="239"/>
    </location>
</feature>
<comment type="subcellular location">
    <subcellularLocation>
        <location evidence="1">Cell membrane</location>
        <topology evidence="1">Multi-pass membrane protein</topology>
    </subcellularLocation>
</comment>
<evidence type="ECO:0000256" key="2">
    <source>
        <dbReference type="ARBA" id="ARBA00022448"/>
    </source>
</evidence>
<feature type="transmembrane region" description="Helical" evidence="7">
    <location>
        <begin position="282"/>
        <end position="299"/>
    </location>
</feature>
<keyword evidence="2" id="KW-0813">Transport</keyword>
<dbReference type="SUPFAM" id="SSF103473">
    <property type="entry name" value="MFS general substrate transporter"/>
    <property type="match status" value="2"/>
</dbReference>
<feature type="transmembrane region" description="Helical" evidence="7">
    <location>
        <begin position="138"/>
        <end position="157"/>
    </location>
</feature>
<feature type="transmembrane region" description="Helical" evidence="7">
    <location>
        <begin position="52"/>
        <end position="69"/>
    </location>
</feature>
<evidence type="ECO:0000256" key="1">
    <source>
        <dbReference type="ARBA" id="ARBA00004651"/>
    </source>
</evidence>
<proteinExistence type="predicted"/>
<dbReference type="PANTHER" id="PTHR23517">
    <property type="entry name" value="RESISTANCE PROTEIN MDTM, PUTATIVE-RELATED-RELATED"/>
    <property type="match status" value="1"/>
</dbReference>
<keyword evidence="6 7" id="KW-0472">Membrane</keyword>
<evidence type="ECO:0000313" key="9">
    <source>
        <dbReference type="EMBL" id="TSC93925.1"/>
    </source>
</evidence>
<dbReference type="GO" id="GO:0022857">
    <property type="term" value="F:transmembrane transporter activity"/>
    <property type="evidence" value="ECO:0007669"/>
    <property type="project" value="InterPro"/>
</dbReference>
<dbReference type="Proteomes" id="UP000316495">
    <property type="component" value="Unassembled WGS sequence"/>
</dbReference>
<feature type="transmembrane region" description="Helical" evidence="7">
    <location>
        <begin position="251"/>
        <end position="270"/>
    </location>
</feature>
<dbReference type="InterPro" id="IPR036259">
    <property type="entry name" value="MFS_trans_sf"/>
</dbReference>
<dbReference type="InterPro" id="IPR050171">
    <property type="entry name" value="MFS_Transporters"/>
</dbReference>
<dbReference type="GO" id="GO:0005886">
    <property type="term" value="C:plasma membrane"/>
    <property type="evidence" value="ECO:0007669"/>
    <property type="project" value="UniProtKB-SubCell"/>
</dbReference>
<evidence type="ECO:0000256" key="7">
    <source>
        <dbReference type="SAM" id="Phobius"/>
    </source>
</evidence>
<accession>A0A554LM06</accession>
<comment type="caution">
    <text evidence="9">The sequence shown here is derived from an EMBL/GenBank/DDBJ whole genome shotgun (WGS) entry which is preliminary data.</text>
</comment>
<feature type="transmembrane region" description="Helical" evidence="7">
    <location>
        <begin position="305"/>
        <end position="324"/>
    </location>
</feature>
<feature type="transmembrane region" description="Helical" evidence="7">
    <location>
        <begin position="169"/>
        <end position="191"/>
    </location>
</feature>
<gene>
    <name evidence="9" type="ORF">Athens101428_486</name>
</gene>
<evidence type="ECO:0000259" key="8">
    <source>
        <dbReference type="PROSITE" id="PS50850"/>
    </source>
</evidence>
<evidence type="ECO:0000256" key="3">
    <source>
        <dbReference type="ARBA" id="ARBA00022475"/>
    </source>
</evidence>
<sequence>MKKKSKFQEKLDRNKVRIINVISFLMGFSQSILIYTVSTYFKEASGVENVGIFYFISFAAVLFILLNLYKLTQKTGSIFVFHLSMVANVAFISALIILPKTLWGVAAMILYLISVSITWASLDVVLESFSVDKMSGRIRGLYLTLFNAGFVLGPLLASKLLVQYDFSGMFFVSLIFAMFILLFSAFGLRGARNVSFPKRKEGIRKLISKSLGQKNISRIYYISFVLDFFYALMIVYAPIYLLDRGFSWDQLGIAFTIMLIPFVLVQYPAGILADKKIGEKEMIILAILVMGISSFLFFLSSSKDILVWAVILFATRVGAALVEILRDSYFYKQVDGSRADVIDFFRTAQPVAYIAAAVFSTLILWTFPLKYVFLLLALVIFSALWPALRLTDSQVEES</sequence>
<protein>
    <submittedName>
        <fullName evidence="9">Multidrug-efflux transporter</fullName>
    </submittedName>
</protein>
<feature type="transmembrane region" description="Helical" evidence="7">
    <location>
        <begin position="344"/>
        <end position="365"/>
    </location>
</feature>
<keyword evidence="4 7" id="KW-0812">Transmembrane</keyword>
<name>A0A554LM06_9BACT</name>
<evidence type="ECO:0000256" key="4">
    <source>
        <dbReference type="ARBA" id="ARBA00022692"/>
    </source>
</evidence>
<dbReference type="PROSITE" id="PS50850">
    <property type="entry name" value="MFS"/>
    <property type="match status" value="1"/>
</dbReference>
<feature type="transmembrane region" description="Helical" evidence="7">
    <location>
        <begin position="21"/>
        <end position="40"/>
    </location>
</feature>
<keyword evidence="5 7" id="KW-1133">Transmembrane helix</keyword>
<reference evidence="9 10" key="1">
    <citation type="submission" date="2017-07" db="EMBL/GenBank/DDBJ databases">
        <title>Mechanisms for carbon and nitrogen cycling indicate functional differentiation within the Candidate Phyla Radiation.</title>
        <authorList>
            <person name="Danczak R.E."/>
            <person name="Johnston M.D."/>
            <person name="Kenah C."/>
            <person name="Slattery M."/>
            <person name="Wrighton K.C."/>
            <person name="Wilkins M.J."/>
        </authorList>
    </citation>
    <scope>NUCLEOTIDE SEQUENCE [LARGE SCALE GENOMIC DNA]</scope>
    <source>
        <strain evidence="9">Athens1014_28</strain>
    </source>
</reference>
<dbReference type="Gene3D" id="1.20.1250.20">
    <property type="entry name" value="MFS general substrate transporter like domains"/>
    <property type="match status" value="2"/>
</dbReference>
<keyword evidence="3" id="KW-1003">Cell membrane</keyword>
<organism evidence="9 10">
    <name type="scientific">Candidatus Berkelbacteria bacterium Athens1014_28</name>
    <dbReference type="NCBI Taxonomy" id="2017145"/>
    <lineage>
        <taxon>Bacteria</taxon>
        <taxon>Candidatus Berkelbacteria</taxon>
    </lineage>
</organism>
<feature type="transmembrane region" description="Helical" evidence="7">
    <location>
        <begin position="371"/>
        <end position="388"/>
    </location>
</feature>
<evidence type="ECO:0000256" key="6">
    <source>
        <dbReference type="ARBA" id="ARBA00023136"/>
    </source>
</evidence>